<evidence type="ECO:0000313" key="3">
    <source>
        <dbReference type="WBParaSite" id="OFLC_0000060501-mRNA-1"/>
    </source>
</evidence>
<reference evidence="1 2" key="2">
    <citation type="submission" date="2018-11" db="EMBL/GenBank/DDBJ databases">
        <authorList>
            <consortium name="Pathogen Informatics"/>
        </authorList>
    </citation>
    <scope>NUCLEOTIDE SEQUENCE [LARGE SCALE GENOMIC DNA]</scope>
</reference>
<dbReference type="Proteomes" id="UP000267606">
    <property type="component" value="Unassembled WGS sequence"/>
</dbReference>
<reference evidence="3" key="1">
    <citation type="submission" date="2016-06" db="UniProtKB">
        <authorList>
            <consortium name="WormBaseParasite"/>
        </authorList>
    </citation>
    <scope>IDENTIFICATION</scope>
</reference>
<protein>
    <submittedName>
        <fullName evidence="3">Ovule protein</fullName>
    </submittedName>
</protein>
<dbReference type="WBParaSite" id="OFLC_0000060501-mRNA-1">
    <property type="protein sequence ID" value="OFLC_0000060501-mRNA-1"/>
    <property type="gene ID" value="OFLC_0000060501"/>
</dbReference>
<evidence type="ECO:0000313" key="1">
    <source>
        <dbReference type="EMBL" id="VDO26380.1"/>
    </source>
</evidence>
<organism evidence="3">
    <name type="scientific">Onchocerca flexuosa</name>
    <dbReference type="NCBI Taxonomy" id="387005"/>
    <lineage>
        <taxon>Eukaryota</taxon>
        <taxon>Metazoa</taxon>
        <taxon>Ecdysozoa</taxon>
        <taxon>Nematoda</taxon>
        <taxon>Chromadorea</taxon>
        <taxon>Rhabditida</taxon>
        <taxon>Spirurina</taxon>
        <taxon>Spiruromorpha</taxon>
        <taxon>Filarioidea</taxon>
        <taxon>Onchocercidae</taxon>
        <taxon>Onchocerca</taxon>
    </lineage>
</organism>
<dbReference type="STRING" id="387005.A0A183GZE6"/>
<keyword evidence="2" id="KW-1185">Reference proteome</keyword>
<evidence type="ECO:0000313" key="2">
    <source>
        <dbReference type="Proteomes" id="UP000267606"/>
    </source>
</evidence>
<dbReference type="EMBL" id="UZAJ01000213">
    <property type="protein sequence ID" value="VDO26380.1"/>
    <property type="molecule type" value="Genomic_DNA"/>
</dbReference>
<gene>
    <name evidence="1" type="ORF">OFLC_LOCUS606</name>
</gene>
<name>A0A183GZE6_9BILA</name>
<proteinExistence type="predicted"/>
<dbReference type="AlphaFoldDB" id="A0A183GZE6"/>
<accession>A0A183GZE6</accession>
<sequence length="260" mass="29272">MDIHNCSLFDQNFSNTENEHEKISFGESSKGKEPSLSSEFSNTLKIFVRDDRENIISGTPKVNVHLTKHQPRSRTRNCKPSDPFRVHNCRGSRSFAYTLNILDRLPSLETEQQFRIAVTKCPRGGDSLERNPSNGKKIPDTYYDVEVVRNVPNLPPLVFKTKPVIISSSPEMKTYSSAKVRNVEGRKTPAEIDAFFTRLSTPKYIRGKVSKEKKVGNCVQQLSAAHHCRCDATKGLHVNVVRTRSNSIVRSGSRPSNIGK</sequence>